<dbReference type="RefSeq" id="XP_019091139.1">
    <property type="nucleotide sequence ID" value="XM_019235594.1"/>
</dbReference>
<keyword evidence="2" id="KW-1185">Reference proteome</keyword>
<gene>
    <name evidence="3" type="primary">LOC104742503</name>
</gene>
<protein>
    <submittedName>
        <fullName evidence="3">Uncharacterized protein LOC104742503</fullName>
    </submittedName>
</protein>
<sequence>SGARKNRTVYSKVHEFGTNHDLSLCSSPDSSKYHYSNATATEPPVTKLHKPNDHHDHDQDDQINDDCFEFNDFDIGDDSFSSLDPFATTDDSISSLINDPSPFAATTHSDPFTSFAATPQSDPPTTTGLLYDIDCDDSIFEKIAKDLEEQQKRMQLKVQKKQRPQQHR</sequence>
<reference evidence="2" key="1">
    <citation type="journal article" date="2014" name="Nat. Commun.">
        <title>The emerging biofuel crop Camelina sativa retains a highly undifferentiated hexaploid genome structure.</title>
        <authorList>
            <person name="Kagale S."/>
            <person name="Koh C."/>
            <person name="Nixon J."/>
            <person name="Bollina V."/>
            <person name="Clarke W.E."/>
            <person name="Tuteja R."/>
            <person name="Spillane C."/>
            <person name="Robinson S.J."/>
            <person name="Links M.G."/>
            <person name="Clarke C."/>
            <person name="Higgins E.E."/>
            <person name="Huebert T."/>
            <person name="Sharpe A.G."/>
            <person name="Parkin I.A."/>
        </authorList>
    </citation>
    <scope>NUCLEOTIDE SEQUENCE [LARGE SCALE GENOMIC DNA]</scope>
    <source>
        <strain evidence="2">cv. DH55</strain>
    </source>
</reference>
<name>A0ABM1QWK1_CAMSA</name>
<evidence type="ECO:0000256" key="1">
    <source>
        <dbReference type="SAM" id="MobiDB-lite"/>
    </source>
</evidence>
<evidence type="ECO:0000313" key="2">
    <source>
        <dbReference type="Proteomes" id="UP000694864"/>
    </source>
</evidence>
<feature type="region of interest" description="Disordered" evidence="1">
    <location>
        <begin position="30"/>
        <end position="62"/>
    </location>
</feature>
<dbReference type="Proteomes" id="UP000694864">
    <property type="component" value="Chromosome 14"/>
</dbReference>
<feature type="non-terminal residue" evidence="3">
    <location>
        <position position="1"/>
    </location>
</feature>
<evidence type="ECO:0000313" key="3">
    <source>
        <dbReference type="RefSeq" id="XP_019091139.1"/>
    </source>
</evidence>
<proteinExistence type="predicted"/>
<feature type="compositionally biased region" description="Polar residues" evidence="1">
    <location>
        <begin position="30"/>
        <end position="40"/>
    </location>
</feature>
<dbReference type="GeneID" id="104742503"/>
<reference evidence="3" key="2">
    <citation type="submission" date="2025-08" db="UniProtKB">
        <authorList>
            <consortium name="RefSeq"/>
        </authorList>
    </citation>
    <scope>IDENTIFICATION</scope>
    <source>
        <tissue evidence="3">Leaf</tissue>
    </source>
</reference>
<accession>A0ABM1QWK1</accession>
<feature type="compositionally biased region" description="Basic and acidic residues" evidence="1">
    <location>
        <begin position="50"/>
        <end position="60"/>
    </location>
</feature>
<organism evidence="2 3">
    <name type="scientific">Camelina sativa</name>
    <name type="common">False flax</name>
    <name type="synonym">Myagrum sativum</name>
    <dbReference type="NCBI Taxonomy" id="90675"/>
    <lineage>
        <taxon>Eukaryota</taxon>
        <taxon>Viridiplantae</taxon>
        <taxon>Streptophyta</taxon>
        <taxon>Embryophyta</taxon>
        <taxon>Tracheophyta</taxon>
        <taxon>Spermatophyta</taxon>
        <taxon>Magnoliopsida</taxon>
        <taxon>eudicotyledons</taxon>
        <taxon>Gunneridae</taxon>
        <taxon>Pentapetalae</taxon>
        <taxon>rosids</taxon>
        <taxon>malvids</taxon>
        <taxon>Brassicales</taxon>
        <taxon>Brassicaceae</taxon>
        <taxon>Camelineae</taxon>
        <taxon>Camelina</taxon>
    </lineage>
</organism>